<keyword evidence="1" id="KW-1133">Transmembrane helix</keyword>
<sequence length="100" mass="10813">MSQPEKAIKAKTRWLALIIALLVIAYGAYIIVQAHAPERFTRFGYAGPLFGNDARAYGLVVVLLGCLPLLLLCRTPRQAALFGALLGILLLIAIFALAYA</sequence>
<dbReference type="EMBL" id="JBHTIH010000004">
    <property type="protein sequence ID" value="MFD0739771.1"/>
    <property type="molecule type" value="Genomic_DNA"/>
</dbReference>
<reference evidence="3" key="1">
    <citation type="journal article" date="2019" name="Int. J. Syst. Evol. Microbiol.">
        <title>The Global Catalogue of Microorganisms (GCM) 10K type strain sequencing project: providing services to taxonomists for standard genome sequencing and annotation.</title>
        <authorList>
            <consortium name="The Broad Institute Genomics Platform"/>
            <consortium name="The Broad Institute Genome Sequencing Center for Infectious Disease"/>
            <person name="Wu L."/>
            <person name="Ma J."/>
        </authorList>
    </citation>
    <scope>NUCLEOTIDE SEQUENCE [LARGE SCALE GENOMIC DNA]</scope>
    <source>
        <strain evidence="3">CCUG 55491</strain>
    </source>
</reference>
<protein>
    <submittedName>
        <fullName evidence="2">Uncharacterized protein</fullName>
    </submittedName>
</protein>
<feature type="transmembrane region" description="Helical" evidence="1">
    <location>
        <begin position="79"/>
        <end position="99"/>
    </location>
</feature>
<evidence type="ECO:0000313" key="2">
    <source>
        <dbReference type="EMBL" id="MFD0739771.1"/>
    </source>
</evidence>
<accession>A0ABW2YNZ2</accession>
<feature type="transmembrane region" description="Helical" evidence="1">
    <location>
        <begin position="12"/>
        <end position="34"/>
    </location>
</feature>
<evidence type="ECO:0000313" key="3">
    <source>
        <dbReference type="Proteomes" id="UP001597090"/>
    </source>
</evidence>
<name>A0ABW2YNZ2_9GAMM</name>
<proteinExistence type="predicted"/>
<keyword evidence="1" id="KW-0812">Transmembrane</keyword>
<organism evidence="2 3">
    <name type="scientific">Lysobacter koreensis</name>
    <dbReference type="NCBI Taxonomy" id="266122"/>
    <lineage>
        <taxon>Bacteria</taxon>
        <taxon>Pseudomonadati</taxon>
        <taxon>Pseudomonadota</taxon>
        <taxon>Gammaproteobacteria</taxon>
        <taxon>Lysobacterales</taxon>
        <taxon>Lysobacteraceae</taxon>
        <taxon>Lysobacter</taxon>
    </lineage>
</organism>
<keyword evidence="1" id="KW-0472">Membrane</keyword>
<comment type="caution">
    <text evidence="2">The sequence shown here is derived from an EMBL/GenBank/DDBJ whole genome shotgun (WGS) entry which is preliminary data.</text>
</comment>
<evidence type="ECO:0000256" key="1">
    <source>
        <dbReference type="SAM" id="Phobius"/>
    </source>
</evidence>
<gene>
    <name evidence="2" type="ORF">ACFQZQ_10810</name>
</gene>
<keyword evidence="3" id="KW-1185">Reference proteome</keyword>
<dbReference type="RefSeq" id="WP_386812800.1">
    <property type="nucleotide sequence ID" value="NZ_JBHTIH010000004.1"/>
</dbReference>
<feature type="transmembrane region" description="Helical" evidence="1">
    <location>
        <begin position="54"/>
        <end position="72"/>
    </location>
</feature>
<dbReference type="Proteomes" id="UP001597090">
    <property type="component" value="Unassembled WGS sequence"/>
</dbReference>